<dbReference type="OrthoDB" id="278697at2"/>
<dbReference type="AlphaFoldDB" id="A0A3N5Y0G9"/>
<dbReference type="Proteomes" id="UP000275281">
    <property type="component" value="Unassembled WGS sequence"/>
</dbReference>
<name>A0A3N5Y0G9_9ALTE</name>
<protein>
    <submittedName>
        <fullName evidence="1">Uncharacterized protein</fullName>
    </submittedName>
</protein>
<sequence>MQKAINKQTATWAKILMQENPMLSAKIVSNVESINQHNVHHALTEVVRFLWLCAKHEHVLTPSVIVDNCWHEFILFTRTYAVFCSTTLGTFIHHQPSANEGDNQRQYLMTRELYQQTFGPMNQVFWPALEQVAACGTCED</sequence>
<evidence type="ECO:0000313" key="1">
    <source>
        <dbReference type="EMBL" id="RPJ66580.1"/>
    </source>
</evidence>
<evidence type="ECO:0000313" key="2">
    <source>
        <dbReference type="Proteomes" id="UP000275281"/>
    </source>
</evidence>
<gene>
    <name evidence="1" type="ORF">DRW07_10880</name>
</gene>
<comment type="caution">
    <text evidence="1">The sequence shown here is derived from an EMBL/GenBank/DDBJ whole genome shotgun (WGS) entry which is preliminary data.</text>
</comment>
<proteinExistence type="predicted"/>
<keyword evidence="2" id="KW-1185">Reference proteome</keyword>
<organism evidence="1 2">
    <name type="scientific">Alteromonas sediminis</name>
    <dbReference type="NCBI Taxonomy" id="2259342"/>
    <lineage>
        <taxon>Bacteria</taxon>
        <taxon>Pseudomonadati</taxon>
        <taxon>Pseudomonadota</taxon>
        <taxon>Gammaproteobacteria</taxon>
        <taxon>Alteromonadales</taxon>
        <taxon>Alteromonadaceae</taxon>
        <taxon>Alteromonas/Salinimonas group</taxon>
        <taxon>Alteromonas</taxon>
    </lineage>
</organism>
<dbReference type="RefSeq" id="WP_124027938.1">
    <property type="nucleotide sequence ID" value="NZ_JBHRSN010000006.1"/>
</dbReference>
<dbReference type="EMBL" id="RPOK01000003">
    <property type="protein sequence ID" value="RPJ66580.1"/>
    <property type="molecule type" value="Genomic_DNA"/>
</dbReference>
<accession>A0A3N5Y0G9</accession>
<reference evidence="1 2" key="1">
    <citation type="submission" date="2018-11" db="EMBL/GenBank/DDBJ databases">
        <authorList>
            <person name="Ye M.-Q."/>
            <person name="Du Z.-J."/>
        </authorList>
    </citation>
    <scope>NUCLEOTIDE SEQUENCE [LARGE SCALE GENOMIC DNA]</scope>
    <source>
        <strain evidence="1 2">U0105</strain>
    </source>
</reference>